<dbReference type="Pfam" id="PF00874">
    <property type="entry name" value="PRD"/>
    <property type="match status" value="2"/>
</dbReference>
<feature type="domain" description="PRD" evidence="2">
    <location>
        <begin position="68"/>
        <end position="173"/>
    </location>
</feature>
<keyword evidence="4" id="KW-1185">Reference proteome</keyword>
<name>A0A151B2Z9_9CLOT</name>
<dbReference type="AlphaFoldDB" id="A0A151B2Z9"/>
<dbReference type="PATRIC" id="fig|1121338.3.peg.1835"/>
<keyword evidence="1" id="KW-0677">Repeat</keyword>
<evidence type="ECO:0000313" key="3">
    <source>
        <dbReference type="EMBL" id="KYH34294.1"/>
    </source>
</evidence>
<feature type="domain" description="PRD" evidence="2">
    <location>
        <begin position="174"/>
        <end position="275"/>
    </location>
</feature>
<dbReference type="SUPFAM" id="SSF63520">
    <property type="entry name" value="PTS-regulatory domain, PRD"/>
    <property type="match status" value="2"/>
</dbReference>
<dbReference type="PROSITE" id="PS51372">
    <property type="entry name" value="PRD_2"/>
    <property type="match status" value="2"/>
</dbReference>
<dbReference type="GO" id="GO:0003723">
    <property type="term" value="F:RNA binding"/>
    <property type="evidence" value="ECO:0007669"/>
    <property type="project" value="InterPro"/>
</dbReference>
<dbReference type="PANTHER" id="PTHR30185">
    <property type="entry name" value="CRYPTIC BETA-GLUCOSIDE BGL OPERON ANTITERMINATOR"/>
    <property type="match status" value="1"/>
</dbReference>
<dbReference type="InterPro" id="IPR050661">
    <property type="entry name" value="BglG_antiterminators"/>
</dbReference>
<dbReference type="Pfam" id="PF03123">
    <property type="entry name" value="CAT_RBD"/>
    <property type="match status" value="1"/>
</dbReference>
<sequence>MEEYRIVKILSNNVILVEHRGTNYILVGKGIGFGRKKGQSLDNLEGIESKFISLEGLKSHDYRRFVKELDPKIIELTEKILKVASDELNQGLHPRIHAGLIDHIQFAIKRIKDGIVLVNPFLNETKLLYPKEYEVAEKAVKILSEGLNMEIPDAEIGFLTFHICGGVKENSKKEALENIKLINKVVNYVSKKIGFELEPSSFEYMRFVIHIRGVLCRVKDGKTIKNNLLTELKEKHTIEYRMAYDIAKIIQNHLKVNVPEDEVGYIAIHLMKLNN</sequence>
<proteinExistence type="predicted"/>
<dbReference type="Proteomes" id="UP000075531">
    <property type="component" value="Unassembled WGS sequence"/>
</dbReference>
<dbReference type="GO" id="GO:0006355">
    <property type="term" value="P:regulation of DNA-templated transcription"/>
    <property type="evidence" value="ECO:0007669"/>
    <property type="project" value="InterPro"/>
</dbReference>
<dbReference type="InterPro" id="IPR004341">
    <property type="entry name" value="CAT_RNA-bd_dom"/>
</dbReference>
<evidence type="ECO:0000256" key="1">
    <source>
        <dbReference type="ARBA" id="ARBA00022737"/>
    </source>
</evidence>
<dbReference type="Gene3D" id="2.30.24.10">
    <property type="entry name" value="CAT RNA-binding domain"/>
    <property type="match status" value="1"/>
</dbReference>
<accession>A0A151B2Z9</accession>
<dbReference type="EMBL" id="LTBA01000020">
    <property type="protein sequence ID" value="KYH34294.1"/>
    <property type="molecule type" value="Genomic_DNA"/>
</dbReference>
<organism evidence="3 4">
    <name type="scientific">Clostridium tepidiprofundi DSM 19306</name>
    <dbReference type="NCBI Taxonomy" id="1121338"/>
    <lineage>
        <taxon>Bacteria</taxon>
        <taxon>Bacillati</taxon>
        <taxon>Bacillota</taxon>
        <taxon>Clostridia</taxon>
        <taxon>Eubacteriales</taxon>
        <taxon>Clostridiaceae</taxon>
        <taxon>Clostridium</taxon>
    </lineage>
</organism>
<dbReference type="STRING" id="1121338.CLTEP_17930"/>
<dbReference type="PANTHER" id="PTHR30185:SF16">
    <property type="entry name" value="PROTEIN GLCT"/>
    <property type="match status" value="1"/>
</dbReference>
<protein>
    <submittedName>
        <fullName evidence="3">PtsGHI operon antiterminator</fullName>
    </submittedName>
</protein>
<dbReference type="Gene3D" id="1.10.1790.10">
    <property type="entry name" value="PRD domain"/>
    <property type="match status" value="2"/>
</dbReference>
<comment type="caution">
    <text evidence="3">The sequence shown here is derived from an EMBL/GenBank/DDBJ whole genome shotgun (WGS) entry which is preliminary data.</text>
</comment>
<dbReference type="SUPFAM" id="SSF50151">
    <property type="entry name" value="SacY-like RNA-binding domain"/>
    <property type="match status" value="1"/>
</dbReference>
<dbReference type="SMART" id="SM01061">
    <property type="entry name" value="CAT_RBD"/>
    <property type="match status" value="1"/>
</dbReference>
<evidence type="ECO:0000313" key="4">
    <source>
        <dbReference type="Proteomes" id="UP000075531"/>
    </source>
</evidence>
<reference evidence="3 4" key="1">
    <citation type="submission" date="2016-02" db="EMBL/GenBank/DDBJ databases">
        <title>Genome sequence of Clostridium tepidiprofundi DSM 19306.</title>
        <authorList>
            <person name="Poehlein A."/>
            <person name="Daniel R."/>
        </authorList>
    </citation>
    <scope>NUCLEOTIDE SEQUENCE [LARGE SCALE GENOMIC DNA]</scope>
    <source>
        <strain evidence="3 4">DSM 19306</strain>
    </source>
</reference>
<dbReference type="InterPro" id="IPR036634">
    <property type="entry name" value="PRD_sf"/>
</dbReference>
<dbReference type="OrthoDB" id="9813552at2"/>
<gene>
    <name evidence="3" type="primary">glcT</name>
    <name evidence="3" type="ORF">CLTEP_17930</name>
</gene>
<dbReference type="InterPro" id="IPR011608">
    <property type="entry name" value="PRD"/>
</dbReference>
<dbReference type="InterPro" id="IPR036650">
    <property type="entry name" value="CAT_RNA-bd_dom_sf"/>
</dbReference>
<evidence type="ECO:0000259" key="2">
    <source>
        <dbReference type="PROSITE" id="PS51372"/>
    </source>
</evidence>